<dbReference type="PANTHER" id="PTHR13847:SF289">
    <property type="entry name" value="GLYCINE OXIDASE"/>
    <property type="match status" value="1"/>
</dbReference>
<dbReference type="AlphaFoldDB" id="A0A1W6UZ88"/>
<dbReference type="SUPFAM" id="SSF51905">
    <property type="entry name" value="FAD/NAD(P)-binding domain"/>
    <property type="match status" value="1"/>
</dbReference>
<dbReference type="PRINTS" id="PR00411">
    <property type="entry name" value="PNDRDTASEI"/>
</dbReference>
<dbReference type="RefSeq" id="WP_086046691.1">
    <property type="nucleotide sequence ID" value="NZ_CP017889.1"/>
</dbReference>
<proteinExistence type="predicted"/>
<gene>
    <name evidence="3" type="primary">dadA_2</name>
    <name evidence="3" type="ORF">K05K4_13520</name>
</gene>
<organism evidence="3">
    <name type="scientific">Vibrio alginolyticus</name>
    <dbReference type="NCBI Taxonomy" id="663"/>
    <lineage>
        <taxon>Bacteria</taxon>
        <taxon>Pseudomonadati</taxon>
        <taxon>Pseudomonadota</taxon>
        <taxon>Gammaproteobacteria</taxon>
        <taxon>Vibrionales</taxon>
        <taxon>Vibrionaceae</taxon>
        <taxon>Vibrio</taxon>
    </lineage>
</organism>
<keyword evidence="1 3" id="KW-0560">Oxidoreductase</keyword>
<accession>A0A1W6UZ88</accession>
<sequence>MLVKDETKKERIAVIGAGIIGLSIGLKLQQQGYQVTIFDPNDVGNGCSKGNAGHIATEQIFPLATPALLPQLPKMLLDPKSPVSIRWQDIPNTIGWMIRFLLQTKPSAAERAKNAIKSLNERSVASWRGVLDSIGKAHLIKMNGSLLTFENEKLFQNYQSTLNSLAKNGVAYQVWTQEEIRERIPDLSHKVRVGVFFPDTGHTLDPYQLCVELSEAFEVIGGKVLQKDVSALAKNGEVLVESQTYSFDRIIVAAGVHSKPLIRQLTGVKVPIQAERGYHLMVDDKRDVLPFPISSADRKFIMTPMSGGLRLAGTVEYADVESPPNMKRSEMLFQLGDEMFESELNPLKQGEKWMGNRPSTVDSLPVIDSIWDGNVLLAFGHQHLGLTQAAITADLLLELIEGKPTSIDLSPFSLQRFA</sequence>
<dbReference type="Gene3D" id="3.30.9.10">
    <property type="entry name" value="D-Amino Acid Oxidase, subunit A, domain 2"/>
    <property type="match status" value="1"/>
</dbReference>
<dbReference type="Gene3D" id="3.50.50.60">
    <property type="entry name" value="FAD/NAD(P)-binding domain"/>
    <property type="match status" value="2"/>
</dbReference>
<dbReference type="PANTHER" id="PTHR13847">
    <property type="entry name" value="SARCOSINE DEHYDROGENASE-RELATED"/>
    <property type="match status" value="1"/>
</dbReference>
<protein>
    <submittedName>
        <fullName evidence="3">D-amino acid dehydrogenase small subunit</fullName>
        <ecNumber evidence="3">1.4.99.6</ecNumber>
    </submittedName>
</protein>
<dbReference type="GO" id="GO:0016491">
    <property type="term" value="F:oxidoreductase activity"/>
    <property type="evidence" value="ECO:0007669"/>
    <property type="project" value="UniProtKB-KW"/>
</dbReference>
<dbReference type="InterPro" id="IPR006076">
    <property type="entry name" value="FAD-dep_OxRdtase"/>
</dbReference>
<dbReference type="GO" id="GO:0005737">
    <property type="term" value="C:cytoplasm"/>
    <property type="evidence" value="ECO:0007669"/>
    <property type="project" value="TreeGrafter"/>
</dbReference>
<reference evidence="3" key="1">
    <citation type="submission" date="2016-10" db="EMBL/GenBank/DDBJ databases">
        <title>The High Quality Genome of Vibrio alginolyticus K01M1.</title>
        <authorList>
            <person name="Wendling C."/>
            <person name="Chibani C.M."/>
            <person name="Hertel R."/>
            <person name="Sproer C."/>
            <person name="Bunk B."/>
            <person name="Overmann J."/>
            <person name="Roth O."/>
            <person name="Liesegang H."/>
        </authorList>
    </citation>
    <scope>NUCLEOTIDE SEQUENCE</scope>
    <source>
        <strain evidence="3">K05K4</strain>
    </source>
</reference>
<dbReference type="EC" id="1.4.99.6" evidence="3"/>
<dbReference type="EMBL" id="CP017902">
    <property type="protein sequence ID" value="ARP18190.1"/>
    <property type="molecule type" value="Genomic_DNA"/>
</dbReference>
<dbReference type="SUPFAM" id="SSF54373">
    <property type="entry name" value="FAD-linked reductases, C-terminal domain"/>
    <property type="match status" value="1"/>
</dbReference>
<feature type="domain" description="FAD dependent oxidoreductase" evidence="2">
    <location>
        <begin position="11"/>
        <end position="398"/>
    </location>
</feature>
<evidence type="ECO:0000256" key="1">
    <source>
        <dbReference type="ARBA" id="ARBA00023002"/>
    </source>
</evidence>
<evidence type="ECO:0000259" key="2">
    <source>
        <dbReference type="Pfam" id="PF01266"/>
    </source>
</evidence>
<dbReference type="Pfam" id="PF01266">
    <property type="entry name" value="DAO"/>
    <property type="match status" value="1"/>
</dbReference>
<dbReference type="InterPro" id="IPR036188">
    <property type="entry name" value="FAD/NAD-bd_sf"/>
</dbReference>
<evidence type="ECO:0000313" key="3">
    <source>
        <dbReference type="EMBL" id="ARP18190.1"/>
    </source>
</evidence>
<name>A0A1W6UZ88_VIBAL</name>